<reference evidence="14" key="1">
    <citation type="submission" date="2022-12" db="EMBL/GenBank/DDBJ databases">
        <authorList>
            <person name="Petersen C."/>
        </authorList>
    </citation>
    <scope>NUCLEOTIDE SEQUENCE</scope>
    <source>
        <strain evidence="14">IBT 15544</strain>
    </source>
</reference>
<evidence type="ECO:0000256" key="10">
    <source>
        <dbReference type="ARBA" id="ARBA00022989"/>
    </source>
</evidence>
<sequence>MEEVQEVRHVQFTIDRIFLHMPETETSHPRFIRCYKGLSVADMVLLGNCATTREKGVYVDGRIEFIPTHPELRFTSRETPMHDLVHAIYGSETWTADAYLQQICRHSLSPQAAHDIWISFGVRASPDVRDEYLALEEMATTVRTRYLADLRKVKAIAREKLLVTSNPLDEEMKLHNEGECRICCEPVVIGTYVSVLQCGHWYCKPCIDPWLVHNTTCPTCRQGGLSSDDVLDTYPFEL</sequence>
<comment type="subcellular location">
    <subcellularLocation>
        <location evidence="2">Membrane</location>
        <topology evidence="2">Multi-pass membrane protein</topology>
    </subcellularLocation>
</comment>
<dbReference type="PROSITE" id="PS50089">
    <property type="entry name" value="ZF_RING_2"/>
    <property type="match status" value="1"/>
</dbReference>
<accession>A0A9W9SXJ8</accession>
<keyword evidence="11" id="KW-0472">Membrane</keyword>
<evidence type="ECO:0000313" key="15">
    <source>
        <dbReference type="Proteomes" id="UP001150904"/>
    </source>
</evidence>
<feature type="domain" description="RING-type" evidence="13">
    <location>
        <begin position="180"/>
        <end position="221"/>
    </location>
</feature>
<reference evidence="14" key="2">
    <citation type="journal article" date="2023" name="IMA Fungus">
        <title>Comparative genomic study of the Penicillium genus elucidates a diverse pangenome and 15 lateral gene transfer events.</title>
        <authorList>
            <person name="Petersen C."/>
            <person name="Sorensen T."/>
            <person name="Nielsen M.R."/>
            <person name="Sondergaard T.E."/>
            <person name="Sorensen J.L."/>
            <person name="Fitzpatrick D.A."/>
            <person name="Frisvad J.C."/>
            <person name="Nielsen K.L."/>
        </authorList>
    </citation>
    <scope>NUCLEOTIDE SEQUENCE</scope>
    <source>
        <strain evidence="14">IBT 15544</strain>
    </source>
</reference>
<dbReference type="Pfam" id="PF13639">
    <property type="entry name" value="zf-RING_2"/>
    <property type="match status" value="1"/>
</dbReference>
<dbReference type="Proteomes" id="UP001150904">
    <property type="component" value="Unassembled WGS sequence"/>
</dbReference>
<keyword evidence="8" id="KW-0833">Ubl conjugation pathway</keyword>
<evidence type="ECO:0000256" key="11">
    <source>
        <dbReference type="ARBA" id="ARBA00023136"/>
    </source>
</evidence>
<proteinExistence type="predicted"/>
<evidence type="ECO:0000256" key="2">
    <source>
        <dbReference type="ARBA" id="ARBA00004141"/>
    </source>
</evidence>
<dbReference type="PROSITE" id="PS00518">
    <property type="entry name" value="ZF_RING_1"/>
    <property type="match status" value="1"/>
</dbReference>
<keyword evidence="4" id="KW-0808">Transferase</keyword>
<keyword evidence="9" id="KW-0862">Zinc</keyword>
<dbReference type="EC" id="2.3.2.27" evidence="3"/>
<gene>
    <name evidence="14" type="ORF">N7498_006434</name>
</gene>
<dbReference type="PANTHER" id="PTHR45977">
    <property type="entry name" value="TARGET OF ERK KINASE MPK-1"/>
    <property type="match status" value="1"/>
</dbReference>
<dbReference type="GO" id="GO:0006511">
    <property type="term" value="P:ubiquitin-dependent protein catabolic process"/>
    <property type="evidence" value="ECO:0007669"/>
    <property type="project" value="TreeGrafter"/>
</dbReference>
<dbReference type="SMART" id="SM00184">
    <property type="entry name" value="RING"/>
    <property type="match status" value="1"/>
</dbReference>
<name>A0A9W9SXJ8_9EURO</name>
<dbReference type="Gene3D" id="3.30.40.10">
    <property type="entry name" value="Zinc/RING finger domain, C3HC4 (zinc finger)"/>
    <property type="match status" value="1"/>
</dbReference>
<dbReference type="GO" id="GO:0061630">
    <property type="term" value="F:ubiquitin protein ligase activity"/>
    <property type="evidence" value="ECO:0007669"/>
    <property type="project" value="UniProtKB-EC"/>
</dbReference>
<dbReference type="RefSeq" id="XP_058307687.1">
    <property type="nucleotide sequence ID" value="XM_058453496.1"/>
</dbReference>
<evidence type="ECO:0000256" key="5">
    <source>
        <dbReference type="ARBA" id="ARBA00022692"/>
    </source>
</evidence>
<evidence type="ECO:0000313" key="14">
    <source>
        <dbReference type="EMBL" id="KAJ5201771.1"/>
    </source>
</evidence>
<evidence type="ECO:0000256" key="12">
    <source>
        <dbReference type="PROSITE-ProRule" id="PRU00175"/>
    </source>
</evidence>
<dbReference type="OrthoDB" id="6105938at2759"/>
<keyword evidence="5" id="KW-0812">Transmembrane</keyword>
<comment type="catalytic activity">
    <reaction evidence="1">
        <text>S-ubiquitinyl-[E2 ubiquitin-conjugating enzyme]-L-cysteine + [acceptor protein]-L-lysine = [E2 ubiquitin-conjugating enzyme]-L-cysteine + N(6)-ubiquitinyl-[acceptor protein]-L-lysine.</text>
        <dbReference type="EC" id="2.3.2.27"/>
    </reaction>
</comment>
<dbReference type="GO" id="GO:0016020">
    <property type="term" value="C:membrane"/>
    <property type="evidence" value="ECO:0007669"/>
    <property type="project" value="UniProtKB-SubCell"/>
</dbReference>
<comment type="caution">
    <text evidence="14">The sequence shown here is derived from an EMBL/GenBank/DDBJ whole genome shotgun (WGS) entry which is preliminary data.</text>
</comment>
<evidence type="ECO:0000256" key="7">
    <source>
        <dbReference type="ARBA" id="ARBA00022771"/>
    </source>
</evidence>
<dbReference type="AlphaFoldDB" id="A0A9W9SXJ8"/>
<keyword evidence="10" id="KW-1133">Transmembrane helix</keyword>
<evidence type="ECO:0000256" key="6">
    <source>
        <dbReference type="ARBA" id="ARBA00022723"/>
    </source>
</evidence>
<keyword evidence="7 12" id="KW-0863">Zinc-finger</keyword>
<evidence type="ECO:0000256" key="4">
    <source>
        <dbReference type="ARBA" id="ARBA00022679"/>
    </source>
</evidence>
<evidence type="ECO:0000259" key="13">
    <source>
        <dbReference type="PROSITE" id="PS50089"/>
    </source>
</evidence>
<organism evidence="14 15">
    <name type="scientific">Penicillium cinerascens</name>
    <dbReference type="NCBI Taxonomy" id="70096"/>
    <lineage>
        <taxon>Eukaryota</taxon>
        <taxon>Fungi</taxon>
        <taxon>Dikarya</taxon>
        <taxon>Ascomycota</taxon>
        <taxon>Pezizomycotina</taxon>
        <taxon>Eurotiomycetes</taxon>
        <taxon>Eurotiomycetidae</taxon>
        <taxon>Eurotiales</taxon>
        <taxon>Aspergillaceae</taxon>
        <taxon>Penicillium</taxon>
    </lineage>
</organism>
<keyword evidence="15" id="KW-1185">Reference proteome</keyword>
<evidence type="ECO:0000256" key="8">
    <source>
        <dbReference type="ARBA" id="ARBA00022786"/>
    </source>
</evidence>
<dbReference type="GeneID" id="83180797"/>
<dbReference type="InterPro" id="IPR017907">
    <property type="entry name" value="Znf_RING_CS"/>
</dbReference>
<evidence type="ECO:0000256" key="1">
    <source>
        <dbReference type="ARBA" id="ARBA00000900"/>
    </source>
</evidence>
<dbReference type="EMBL" id="JAPQKR010000013">
    <property type="protein sequence ID" value="KAJ5201771.1"/>
    <property type="molecule type" value="Genomic_DNA"/>
</dbReference>
<protein>
    <recommendedName>
        <fullName evidence="3">RING-type E3 ubiquitin transferase</fullName>
        <ecNumber evidence="3">2.3.2.27</ecNumber>
    </recommendedName>
</protein>
<dbReference type="InterPro" id="IPR001841">
    <property type="entry name" value="Znf_RING"/>
</dbReference>
<dbReference type="GO" id="GO:0016567">
    <property type="term" value="P:protein ubiquitination"/>
    <property type="evidence" value="ECO:0007669"/>
    <property type="project" value="TreeGrafter"/>
</dbReference>
<evidence type="ECO:0000256" key="9">
    <source>
        <dbReference type="ARBA" id="ARBA00022833"/>
    </source>
</evidence>
<evidence type="ECO:0000256" key="3">
    <source>
        <dbReference type="ARBA" id="ARBA00012483"/>
    </source>
</evidence>
<dbReference type="PANTHER" id="PTHR45977:SF4">
    <property type="entry name" value="RING-TYPE DOMAIN-CONTAINING PROTEIN"/>
    <property type="match status" value="1"/>
</dbReference>
<dbReference type="InterPro" id="IPR013083">
    <property type="entry name" value="Znf_RING/FYVE/PHD"/>
</dbReference>
<dbReference type="SUPFAM" id="SSF57850">
    <property type="entry name" value="RING/U-box"/>
    <property type="match status" value="1"/>
</dbReference>
<dbReference type="GO" id="GO:0008270">
    <property type="term" value="F:zinc ion binding"/>
    <property type="evidence" value="ECO:0007669"/>
    <property type="project" value="UniProtKB-KW"/>
</dbReference>
<keyword evidence="6" id="KW-0479">Metal-binding</keyword>